<accession>A0A2Z6MDA9</accession>
<dbReference type="EMBL" id="DF973405">
    <property type="protein sequence ID" value="GAU29768.1"/>
    <property type="molecule type" value="Genomic_DNA"/>
</dbReference>
<proteinExistence type="predicted"/>
<organism evidence="1 2">
    <name type="scientific">Trifolium subterraneum</name>
    <name type="common">Subterranean clover</name>
    <dbReference type="NCBI Taxonomy" id="3900"/>
    <lineage>
        <taxon>Eukaryota</taxon>
        <taxon>Viridiplantae</taxon>
        <taxon>Streptophyta</taxon>
        <taxon>Embryophyta</taxon>
        <taxon>Tracheophyta</taxon>
        <taxon>Spermatophyta</taxon>
        <taxon>Magnoliopsida</taxon>
        <taxon>eudicotyledons</taxon>
        <taxon>Gunneridae</taxon>
        <taxon>Pentapetalae</taxon>
        <taxon>rosids</taxon>
        <taxon>fabids</taxon>
        <taxon>Fabales</taxon>
        <taxon>Fabaceae</taxon>
        <taxon>Papilionoideae</taxon>
        <taxon>50 kb inversion clade</taxon>
        <taxon>NPAAA clade</taxon>
        <taxon>Hologalegina</taxon>
        <taxon>IRL clade</taxon>
        <taxon>Trifolieae</taxon>
        <taxon>Trifolium</taxon>
    </lineage>
</organism>
<dbReference type="Proteomes" id="UP000242715">
    <property type="component" value="Unassembled WGS sequence"/>
</dbReference>
<reference evidence="2" key="1">
    <citation type="journal article" date="2017" name="Front. Plant Sci.">
        <title>Climate Clever Clovers: New Paradigm to Reduce the Environmental Footprint of Ruminants by Breeding Low Methanogenic Forages Utilizing Haplotype Variation.</title>
        <authorList>
            <person name="Kaur P."/>
            <person name="Appels R."/>
            <person name="Bayer P.E."/>
            <person name="Keeble-Gagnere G."/>
            <person name="Wang J."/>
            <person name="Hirakawa H."/>
            <person name="Shirasawa K."/>
            <person name="Vercoe P."/>
            <person name="Stefanova K."/>
            <person name="Durmic Z."/>
            <person name="Nichols P."/>
            <person name="Revell C."/>
            <person name="Isobe S.N."/>
            <person name="Edwards D."/>
            <person name="Erskine W."/>
        </authorList>
    </citation>
    <scope>NUCLEOTIDE SEQUENCE [LARGE SCALE GENOMIC DNA]</scope>
    <source>
        <strain evidence="2">cv. Daliak</strain>
    </source>
</reference>
<evidence type="ECO:0000313" key="2">
    <source>
        <dbReference type="Proteomes" id="UP000242715"/>
    </source>
</evidence>
<evidence type="ECO:0000313" key="1">
    <source>
        <dbReference type="EMBL" id="GAU29768.1"/>
    </source>
</evidence>
<sequence length="51" mass="5833">MFSFPFWGGSSQRLSCLLSLESVEVEVRGQFRRRRRSKVVVMSGVVVVTEL</sequence>
<name>A0A2Z6MDA9_TRISU</name>
<gene>
    <name evidence="1" type="ORF">TSUD_161730</name>
</gene>
<protein>
    <submittedName>
        <fullName evidence="1">Uncharacterized protein</fullName>
    </submittedName>
</protein>
<dbReference type="AlphaFoldDB" id="A0A2Z6MDA9"/>
<keyword evidence="2" id="KW-1185">Reference proteome</keyword>